<sequence length="388" mass="42489">MPRRRTKRGTERTPLAGEADVLVCGASFAGLAVARELAGARRADGAPARVLMLDRYEIGERQTSACAAPTGWLEALGLTDALRQTFRDLVINTPHGTSRYRLPWSWSTFDYPTLCELLDDQNDATFETAKVEGRSGATVHTDRGDVSAPLIVDALGWRRMLAPVDTRVQPPDAPLSRGLEVHPGGAGDELEIWIDRSYVREGYSWSFPAGEEVRIGVGSFDPRAHVKEPTVRLAEDLGTEAVGYQGNWIPHRLRPAAEDGIFFAGDSAGHCLPLSAEGIRTALYFGIACGRELRDVLEGRTTREAALRRYAAFSAGHRHRFGSMLSVQRLIPHVPPRLLTVLIRAMGTQRFVDWTFGHYLKTAPPEFVHAAPPRVSAARAPEPLAVAA</sequence>
<dbReference type="InterPro" id="IPR050407">
    <property type="entry name" value="Geranylgeranyl_reductase"/>
</dbReference>
<reference evidence="1" key="1">
    <citation type="submission" date="2020-02" db="EMBL/GenBank/DDBJ databases">
        <authorList>
            <person name="Meier V. D."/>
        </authorList>
    </citation>
    <scope>NUCLEOTIDE SEQUENCE</scope>
    <source>
        <strain evidence="1">AVDCRST_MAG45</strain>
    </source>
</reference>
<protein>
    <submittedName>
        <fullName evidence="1">Geranylgeranyl reductase</fullName>
    </submittedName>
</protein>
<dbReference type="InterPro" id="IPR036188">
    <property type="entry name" value="FAD/NAD-bd_sf"/>
</dbReference>
<proteinExistence type="predicted"/>
<organism evidence="1">
    <name type="scientific">uncultured Solirubrobacterales bacterium</name>
    <dbReference type="NCBI Taxonomy" id="768556"/>
    <lineage>
        <taxon>Bacteria</taxon>
        <taxon>Bacillati</taxon>
        <taxon>Actinomycetota</taxon>
        <taxon>Thermoleophilia</taxon>
        <taxon>Solirubrobacterales</taxon>
        <taxon>environmental samples</taxon>
    </lineage>
</organism>
<dbReference type="AlphaFoldDB" id="A0A6J4RUB8"/>
<evidence type="ECO:0000313" key="1">
    <source>
        <dbReference type="EMBL" id="CAA9482362.1"/>
    </source>
</evidence>
<gene>
    <name evidence="1" type="ORF">AVDCRST_MAG45-243</name>
</gene>
<dbReference type="EMBL" id="CADCVU010000020">
    <property type="protein sequence ID" value="CAA9482362.1"/>
    <property type="molecule type" value="Genomic_DNA"/>
</dbReference>
<dbReference type="SUPFAM" id="SSF51905">
    <property type="entry name" value="FAD/NAD(P)-binding domain"/>
    <property type="match status" value="1"/>
</dbReference>
<dbReference type="PANTHER" id="PTHR42685:SF22">
    <property type="entry name" value="CONDITIONED MEDIUM FACTOR RECEPTOR 1"/>
    <property type="match status" value="1"/>
</dbReference>
<dbReference type="Gene3D" id="3.50.50.60">
    <property type="entry name" value="FAD/NAD(P)-binding domain"/>
    <property type="match status" value="1"/>
</dbReference>
<name>A0A6J4RUB8_9ACTN</name>
<dbReference type="PANTHER" id="PTHR42685">
    <property type="entry name" value="GERANYLGERANYL DIPHOSPHATE REDUCTASE"/>
    <property type="match status" value="1"/>
</dbReference>
<accession>A0A6J4RUB8</accession>